<feature type="region of interest" description="Disordered" evidence="1">
    <location>
        <begin position="41"/>
        <end position="81"/>
    </location>
</feature>
<feature type="compositionally biased region" description="Basic and acidic residues" evidence="1">
    <location>
        <begin position="41"/>
        <end position="54"/>
    </location>
</feature>
<dbReference type="KEGG" id="nio:NITINOP_1905"/>
<protein>
    <submittedName>
        <fullName evidence="2">Uncharacterized protein</fullName>
    </submittedName>
</protein>
<dbReference type="EMBL" id="LN885086">
    <property type="protein sequence ID" value="CUQ66877.1"/>
    <property type="molecule type" value="Genomic_DNA"/>
</dbReference>
<reference evidence="3" key="1">
    <citation type="submission" date="2015-09" db="EMBL/GenBank/DDBJ databases">
        <authorList>
            <person name="Daims H."/>
        </authorList>
    </citation>
    <scope>NUCLEOTIDE SEQUENCE [LARGE SCALE GENOMIC DNA]</scope>
</reference>
<sequence length="127" mass="14057">MVVVGRVCREGSDGGKSSARRRFFQQSILCFSGDILPREVKGLDRGRRQGDVQRRSRAGKASPPSDTGAAPTVGAGDQPANYGEQAYIKTRLRELIERRDGFHGLRPPSNYPVSLCCDMWNSLRAYL</sequence>
<name>A0A0S4KU99_9BACT</name>
<evidence type="ECO:0000313" key="2">
    <source>
        <dbReference type="EMBL" id="CUQ66877.1"/>
    </source>
</evidence>
<keyword evidence="3" id="KW-1185">Reference proteome</keyword>
<gene>
    <name evidence="2" type="ORF">NITINOP_1905</name>
</gene>
<organism evidence="2 3">
    <name type="scientific">Candidatus Nitrospira inopinata</name>
    <dbReference type="NCBI Taxonomy" id="1715989"/>
    <lineage>
        <taxon>Bacteria</taxon>
        <taxon>Pseudomonadati</taxon>
        <taxon>Nitrospirota</taxon>
        <taxon>Nitrospiria</taxon>
        <taxon>Nitrospirales</taxon>
        <taxon>Nitrospiraceae</taxon>
        <taxon>Nitrospira</taxon>
    </lineage>
</organism>
<evidence type="ECO:0000256" key="1">
    <source>
        <dbReference type="SAM" id="MobiDB-lite"/>
    </source>
</evidence>
<proteinExistence type="predicted"/>
<evidence type="ECO:0000313" key="3">
    <source>
        <dbReference type="Proteomes" id="UP000066284"/>
    </source>
</evidence>
<dbReference type="AlphaFoldDB" id="A0A0S4KU99"/>
<accession>A0A0S4KU99</accession>
<dbReference type="Proteomes" id="UP000066284">
    <property type="component" value="Chromosome 1"/>
</dbReference>